<evidence type="ECO:0000256" key="5">
    <source>
        <dbReference type="ARBA" id="ARBA00023002"/>
    </source>
</evidence>
<evidence type="ECO:0000313" key="11">
    <source>
        <dbReference type="EMBL" id="KAH8690328.1"/>
    </source>
</evidence>
<comment type="caution">
    <text evidence="11">The sequence shown here is derived from an EMBL/GenBank/DDBJ whole genome shotgun (WGS) entry which is preliminary data.</text>
</comment>
<dbReference type="CDD" id="cd11041">
    <property type="entry name" value="CYP503A1-like"/>
    <property type="match status" value="1"/>
</dbReference>
<reference evidence="11" key="1">
    <citation type="submission" date="2021-12" db="EMBL/GenBank/DDBJ databases">
        <title>Convergent genome expansion in fungi linked to evolution of root-endophyte symbiosis.</title>
        <authorList>
            <consortium name="DOE Joint Genome Institute"/>
            <person name="Ke Y.-H."/>
            <person name="Bonito G."/>
            <person name="Liao H.-L."/>
            <person name="Looney B."/>
            <person name="Rojas-Flechas A."/>
            <person name="Nash J."/>
            <person name="Hameed K."/>
            <person name="Schadt C."/>
            <person name="Martin F."/>
            <person name="Crous P.W."/>
            <person name="Miettinen O."/>
            <person name="Magnuson J.K."/>
            <person name="Labbe J."/>
            <person name="Jacobson D."/>
            <person name="Doktycz M.J."/>
            <person name="Veneault-Fourrey C."/>
            <person name="Kuo A."/>
            <person name="Mondo S."/>
            <person name="Calhoun S."/>
            <person name="Riley R."/>
            <person name="Ohm R."/>
            <person name="LaButti K."/>
            <person name="Andreopoulos B."/>
            <person name="Pangilinan J."/>
            <person name="Nolan M."/>
            <person name="Tritt A."/>
            <person name="Clum A."/>
            <person name="Lipzen A."/>
            <person name="Daum C."/>
            <person name="Barry K."/>
            <person name="Grigoriev I.V."/>
            <person name="Vilgalys R."/>
        </authorList>
    </citation>
    <scope>NUCLEOTIDE SEQUENCE</scope>
    <source>
        <strain evidence="11">PMI_201</strain>
    </source>
</reference>
<sequence>MPFLFPIYTVLLSVFFVLAYVAIRVYESRISYPSQIVWLNKRNNDIFFPYLRARFRTLRNFRSTLMHAYTQYSKNGEPCIVGTLDSTSIVLPPNCTEWIARQAEDILSAYEPHLEGLQSDYTFPDPCILQNPIQSMTIRQDLNRQMALKIPDMMDEIVTSFEEVWGSNTEDWREVEVMSSMQTIVARTSNRVFVGKSLCSNPALLRTATQFSRDVVITSYLLRLFPALIRPVVATIITIPNRRNINAFINVLRPEIVRRKAATMNCSYIEDSGSTEQNDYLQWTLRAAISSKSDKETSLEVIAGRLLAVNFAAMHTSTLAISNILLDLASAAPQYELIATLREELVPILASENGVWSKKGLAQLPRMDSLLRESSRLNFFQGIGIVRKVKVPGGVIAPNGTHCPYGSLIAAPTLGIHNDVVFYHDPEKFDPYRFSKGSPDMDGQPITDQTDVKAFVTTDATFHAFGHGKHACVGRFFASAIFKLMLSHLLLNYDVEYQPIRPETKFLGPVQFPPANATIRIKRRKFASM</sequence>
<evidence type="ECO:0000256" key="8">
    <source>
        <dbReference type="PIRSR" id="PIRSR602403-1"/>
    </source>
</evidence>
<organism evidence="11 12">
    <name type="scientific">Talaromyces proteolyticus</name>
    <dbReference type="NCBI Taxonomy" id="1131652"/>
    <lineage>
        <taxon>Eukaryota</taxon>
        <taxon>Fungi</taxon>
        <taxon>Dikarya</taxon>
        <taxon>Ascomycota</taxon>
        <taxon>Pezizomycotina</taxon>
        <taxon>Eurotiomycetes</taxon>
        <taxon>Eurotiomycetidae</taxon>
        <taxon>Eurotiales</taxon>
        <taxon>Trichocomaceae</taxon>
        <taxon>Talaromyces</taxon>
        <taxon>Talaromyces sect. Bacilispori</taxon>
    </lineage>
</organism>
<evidence type="ECO:0000313" key="12">
    <source>
        <dbReference type="Proteomes" id="UP001201262"/>
    </source>
</evidence>
<evidence type="ECO:0000256" key="9">
    <source>
        <dbReference type="RuleBase" id="RU000461"/>
    </source>
</evidence>
<dbReference type="InterPro" id="IPR036396">
    <property type="entry name" value="Cyt_P450_sf"/>
</dbReference>
<evidence type="ECO:0000256" key="4">
    <source>
        <dbReference type="ARBA" id="ARBA00022723"/>
    </source>
</evidence>
<dbReference type="GO" id="GO:0004497">
    <property type="term" value="F:monooxygenase activity"/>
    <property type="evidence" value="ECO:0007669"/>
    <property type="project" value="UniProtKB-KW"/>
</dbReference>
<evidence type="ECO:0000256" key="2">
    <source>
        <dbReference type="ARBA" id="ARBA00010617"/>
    </source>
</evidence>
<dbReference type="SUPFAM" id="SSF48264">
    <property type="entry name" value="Cytochrome P450"/>
    <property type="match status" value="1"/>
</dbReference>
<dbReference type="GO" id="GO:0020037">
    <property type="term" value="F:heme binding"/>
    <property type="evidence" value="ECO:0007669"/>
    <property type="project" value="InterPro"/>
</dbReference>
<keyword evidence="12" id="KW-1185">Reference proteome</keyword>
<comment type="similarity">
    <text evidence="2 9">Belongs to the cytochrome P450 family.</text>
</comment>
<dbReference type="PROSITE" id="PS00086">
    <property type="entry name" value="CYTOCHROME_P450"/>
    <property type="match status" value="1"/>
</dbReference>
<accession>A0AAD4PVI7</accession>
<keyword evidence="10" id="KW-0812">Transmembrane</keyword>
<dbReference type="RefSeq" id="XP_046066611.1">
    <property type="nucleotide sequence ID" value="XM_046221249.1"/>
</dbReference>
<dbReference type="InterPro" id="IPR001128">
    <property type="entry name" value="Cyt_P450"/>
</dbReference>
<feature type="binding site" description="axial binding residue" evidence="8">
    <location>
        <position position="472"/>
    </location>
    <ligand>
        <name>heme</name>
        <dbReference type="ChEBI" id="CHEBI:30413"/>
    </ligand>
    <ligandPart>
        <name>Fe</name>
        <dbReference type="ChEBI" id="CHEBI:18248"/>
    </ligandPart>
</feature>
<dbReference type="PANTHER" id="PTHR46206:SF1">
    <property type="entry name" value="P450, PUTATIVE (EUROFUNG)-RELATED"/>
    <property type="match status" value="1"/>
</dbReference>
<keyword evidence="5 9" id="KW-0560">Oxidoreductase</keyword>
<dbReference type="PANTHER" id="PTHR46206">
    <property type="entry name" value="CYTOCHROME P450"/>
    <property type="match status" value="1"/>
</dbReference>
<dbReference type="PRINTS" id="PR00465">
    <property type="entry name" value="EP450IV"/>
</dbReference>
<name>A0AAD4PVI7_9EURO</name>
<keyword evidence="6 8" id="KW-0408">Iron</keyword>
<feature type="transmembrane region" description="Helical" evidence="10">
    <location>
        <begin position="6"/>
        <end position="26"/>
    </location>
</feature>
<gene>
    <name evidence="11" type="ORF">BGW36DRAFT_433276</name>
</gene>
<dbReference type="Proteomes" id="UP001201262">
    <property type="component" value="Unassembled WGS sequence"/>
</dbReference>
<keyword evidence="3 8" id="KW-0349">Heme</keyword>
<dbReference type="EMBL" id="JAJTJA010000014">
    <property type="protein sequence ID" value="KAH8690328.1"/>
    <property type="molecule type" value="Genomic_DNA"/>
</dbReference>
<proteinExistence type="inferred from homology"/>
<evidence type="ECO:0000256" key="7">
    <source>
        <dbReference type="ARBA" id="ARBA00023033"/>
    </source>
</evidence>
<evidence type="ECO:0000256" key="6">
    <source>
        <dbReference type="ARBA" id="ARBA00023004"/>
    </source>
</evidence>
<keyword evidence="10" id="KW-1133">Transmembrane helix</keyword>
<evidence type="ECO:0000256" key="1">
    <source>
        <dbReference type="ARBA" id="ARBA00001971"/>
    </source>
</evidence>
<dbReference type="AlphaFoldDB" id="A0AAD4PVI7"/>
<dbReference type="GO" id="GO:0016705">
    <property type="term" value="F:oxidoreductase activity, acting on paired donors, with incorporation or reduction of molecular oxygen"/>
    <property type="evidence" value="ECO:0007669"/>
    <property type="project" value="InterPro"/>
</dbReference>
<comment type="cofactor">
    <cofactor evidence="1 8">
        <name>heme</name>
        <dbReference type="ChEBI" id="CHEBI:30413"/>
    </cofactor>
</comment>
<dbReference type="Gene3D" id="1.10.630.10">
    <property type="entry name" value="Cytochrome P450"/>
    <property type="match status" value="1"/>
</dbReference>
<keyword evidence="7 9" id="KW-0503">Monooxygenase</keyword>
<protein>
    <submittedName>
        <fullName evidence="11">Cytochrome P450</fullName>
    </submittedName>
</protein>
<evidence type="ECO:0000256" key="3">
    <source>
        <dbReference type="ARBA" id="ARBA00022617"/>
    </source>
</evidence>
<keyword evidence="10" id="KW-0472">Membrane</keyword>
<dbReference type="Pfam" id="PF00067">
    <property type="entry name" value="p450"/>
    <property type="match status" value="1"/>
</dbReference>
<dbReference type="GO" id="GO:0005506">
    <property type="term" value="F:iron ion binding"/>
    <property type="evidence" value="ECO:0007669"/>
    <property type="project" value="InterPro"/>
</dbReference>
<evidence type="ECO:0000256" key="10">
    <source>
        <dbReference type="SAM" id="Phobius"/>
    </source>
</evidence>
<dbReference type="InterPro" id="IPR002403">
    <property type="entry name" value="Cyt_P450_E_grp-IV"/>
</dbReference>
<dbReference type="GeneID" id="70251536"/>
<keyword evidence="4 8" id="KW-0479">Metal-binding</keyword>
<dbReference type="InterPro" id="IPR017972">
    <property type="entry name" value="Cyt_P450_CS"/>
</dbReference>